<dbReference type="SUPFAM" id="SSF52058">
    <property type="entry name" value="L domain-like"/>
    <property type="match status" value="1"/>
</dbReference>
<sequence>MMAAEEYYIYTGGVVPRHVTRVRIDKSITVIPARAFQGHPNITELDCHDKVEKVEESAFYLCRSLRRVIMPGVKVVDQWAFWKCEALTIVECGKLERIRGCAFSSCISLRNINLPSIKIVEGSAFCWCKALMTVKFGDKLKTLNGRALYGCRALERIAIPLKDGMITHDNIITGCEKMKHVDLVEEELHETIAALLLEEWKKDMRRKIDALNQILDSSHYTCRKGRGCGGEGRCDTNLDHKCSTQYH</sequence>
<dbReference type="Pfam" id="PF13306">
    <property type="entry name" value="LRR_5"/>
    <property type="match status" value="1"/>
</dbReference>
<reference evidence="1" key="1">
    <citation type="submission" date="2023-06" db="EMBL/GenBank/DDBJ databases">
        <title>Survivors Of The Sea: Transcriptome response of Skeletonema marinoi to long-term dormancy.</title>
        <authorList>
            <person name="Pinder M.I.M."/>
            <person name="Kourtchenko O."/>
            <person name="Robertson E.K."/>
            <person name="Larsson T."/>
            <person name="Maumus F."/>
            <person name="Osuna-Cruz C.M."/>
            <person name="Vancaester E."/>
            <person name="Stenow R."/>
            <person name="Vandepoele K."/>
            <person name="Ploug H."/>
            <person name="Bruchert V."/>
            <person name="Godhe A."/>
            <person name="Topel M."/>
        </authorList>
    </citation>
    <scope>NUCLEOTIDE SEQUENCE</scope>
    <source>
        <strain evidence="1">R05AC</strain>
    </source>
</reference>
<protein>
    <recommendedName>
        <fullName evidence="3">Leucine-rich repeat domain-containing protein</fullName>
    </recommendedName>
</protein>
<evidence type="ECO:0008006" key="3">
    <source>
        <dbReference type="Google" id="ProtNLM"/>
    </source>
</evidence>
<dbReference type="InterPro" id="IPR026906">
    <property type="entry name" value="LRR_5"/>
</dbReference>
<evidence type="ECO:0000313" key="2">
    <source>
        <dbReference type="Proteomes" id="UP001224775"/>
    </source>
</evidence>
<gene>
    <name evidence="1" type="ORF">QTG54_016093</name>
</gene>
<accession>A0AAD8XSW7</accession>
<dbReference type="AlphaFoldDB" id="A0AAD8XSW7"/>
<comment type="caution">
    <text evidence="1">The sequence shown here is derived from an EMBL/GenBank/DDBJ whole genome shotgun (WGS) entry which is preliminary data.</text>
</comment>
<name>A0AAD8XSW7_9STRA</name>
<dbReference type="EMBL" id="JATAAI010000052">
    <property type="protein sequence ID" value="KAK1733236.1"/>
    <property type="molecule type" value="Genomic_DNA"/>
</dbReference>
<dbReference type="Gene3D" id="3.80.10.10">
    <property type="entry name" value="Ribonuclease Inhibitor"/>
    <property type="match status" value="1"/>
</dbReference>
<proteinExistence type="predicted"/>
<evidence type="ECO:0000313" key="1">
    <source>
        <dbReference type="EMBL" id="KAK1733236.1"/>
    </source>
</evidence>
<dbReference type="PANTHER" id="PTHR45661">
    <property type="entry name" value="SURFACE ANTIGEN"/>
    <property type="match status" value="1"/>
</dbReference>
<dbReference type="InterPro" id="IPR032675">
    <property type="entry name" value="LRR_dom_sf"/>
</dbReference>
<organism evidence="1 2">
    <name type="scientific">Skeletonema marinoi</name>
    <dbReference type="NCBI Taxonomy" id="267567"/>
    <lineage>
        <taxon>Eukaryota</taxon>
        <taxon>Sar</taxon>
        <taxon>Stramenopiles</taxon>
        <taxon>Ochrophyta</taxon>
        <taxon>Bacillariophyta</taxon>
        <taxon>Coscinodiscophyceae</taxon>
        <taxon>Thalassiosirophycidae</taxon>
        <taxon>Thalassiosirales</taxon>
        <taxon>Skeletonemataceae</taxon>
        <taxon>Skeletonema</taxon>
        <taxon>Skeletonema marinoi-dohrnii complex</taxon>
    </lineage>
</organism>
<dbReference type="PANTHER" id="PTHR45661:SF3">
    <property type="entry name" value="IG-LIKE DOMAIN-CONTAINING PROTEIN"/>
    <property type="match status" value="1"/>
</dbReference>
<dbReference type="InterPro" id="IPR053139">
    <property type="entry name" value="Surface_bspA-like"/>
</dbReference>
<dbReference type="Proteomes" id="UP001224775">
    <property type="component" value="Unassembled WGS sequence"/>
</dbReference>
<keyword evidence="2" id="KW-1185">Reference proteome</keyword>